<dbReference type="InterPro" id="IPR051401">
    <property type="entry name" value="GtrA_CellWall_Glycosyl"/>
</dbReference>
<dbReference type="Proteomes" id="UP001501470">
    <property type="component" value="Unassembled WGS sequence"/>
</dbReference>
<reference evidence="8 9" key="1">
    <citation type="journal article" date="2019" name="Int. J. Syst. Evol. Microbiol.">
        <title>The Global Catalogue of Microorganisms (GCM) 10K type strain sequencing project: providing services to taxonomists for standard genome sequencing and annotation.</title>
        <authorList>
            <consortium name="The Broad Institute Genomics Platform"/>
            <consortium name="The Broad Institute Genome Sequencing Center for Infectious Disease"/>
            <person name="Wu L."/>
            <person name="Ma J."/>
        </authorList>
    </citation>
    <scope>NUCLEOTIDE SEQUENCE [LARGE SCALE GENOMIC DNA]</scope>
    <source>
        <strain evidence="8 9">JCM 15933</strain>
    </source>
</reference>
<dbReference type="Pfam" id="PF04138">
    <property type="entry name" value="GtrA_DPMS_TM"/>
    <property type="match status" value="1"/>
</dbReference>
<feature type="transmembrane region" description="Helical" evidence="6">
    <location>
        <begin position="161"/>
        <end position="182"/>
    </location>
</feature>
<evidence type="ECO:0000256" key="3">
    <source>
        <dbReference type="ARBA" id="ARBA00022692"/>
    </source>
</evidence>
<dbReference type="InterPro" id="IPR007267">
    <property type="entry name" value="GtrA_DPMS_TM"/>
</dbReference>
<dbReference type="PANTHER" id="PTHR38459:SF1">
    <property type="entry name" value="PROPHAGE BACTOPRENOL-LINKED GLUCOSE TRANSLOCASE HOMOLOG"/>
    <property type="match status" value="1"/>
</dbReference>
<comment type="caution">
    <text evidence="8">The sequence shown here is derived from an EMBL/GenBank/DDBJ whole genome shotgun (WGS) entry which is preliminary data.</text>
</comment>
<evidence type="ECO:0000313" key="9">
    <source>
        <dbReference type="Proteomes" id="UP001501470"/>
    </source>
</evidence>
<accession>A0ABN1ZTH3</accession>
<comment type="similarity">
    <text evidence="2">Belongs to the GtrA family.</text>
</comment>
<evidence type="ECO:0000256" key="5">
    <source>
        <dbReference type="ARBA" id="ARBA00023136"/>
    </source>
</evidence>
<name>A0ABN1ZTH3_9ACTN</name>
<organism evidence="8 9">
    <name type="scientific">Dactylosporangium maewongense</name>
    <dbReference type="NCBI Taxonomy" id="634393"/>
    <lineage>
        <taxon>Bacteria</taxon>
        <taxon>Bacillati</taxon>
        <taxon>Actinomycetota</taxon>
        <taxon>Actinomycetes</taxon>
        <taxon>Micromonosporales</taxon>
        <taxon>Micromonosporaceae</taxon>
        <taxon>Dactylosporangium</taxon>
    </lineage>
</organism>
<evidence type="ECO:0000256" key="2">
    <source>
        <dbReference type="ARBA" id="ARBA00009399"/>
    </source>
</evidence>
<dbReference type="RefSeq" id="WP_344501186.1">
    <property type="nucleotide sequence ID" value="NZ_BAAAQD010000002.1"/>
</dbReference>
<dbReference type="EMBL" id="BAAAQD010000002">
    <property type="protein sequence ID" value="GAA1504065.1"/>
    <property type="molecule type" value="Genomic_DNA"/>
</dbReference>
<comment type="subcellular location">
    <subcellularLocation>
        <location evidence="1">Membrane</location>
        <topology evidence="1">Multi-pass membrane protein</topology>
    </subcellularLocation>
</comment>
<gene>
    <name evidence="8" type="ORF">GCM10009827_016610</name>
</gene>
<keyword evidence="4 6" id="KW-1133">Transmembrane helix</keyword>
<keyword evidence="5 6" id="KW-0472">Membrane</keyword>
<evidence type="ECO:0000256" key="1">
    <source>
        <dbReference type="ARBA" id="ARBA00004141"/>
    </source>
</evidence>
<proteinExistence type="inferred from homology"/>
<dbReference type="PANTHER" id="PTHR38459">
    <property type="entry name" value="PROPHAGE BACTOPRENOL-LINKED GLUCOSE TRANSLOCASE HOMOLOG"/>
    <property type="match status" value="1"/>
</dbReference>
<evidence type="ECO:0000259" key="7">
    <source>
        <dbReference type="Pfam" id="PF04138"/>
    </source>
</evidence>
<evidence type="ECO:0000313" key="8">
    <source>
        <dbReference type="EMBL" id="GAA1504065.1"/>
    </source>
</evidence>
<evidence type="ECO:0000256" key="4">
    <source>
        <dbReference type="ARBA" id="ARBA00022989"/>
    </source>
</evidence>
<feature type="transmembrane region" description="Helical" evidence="6">
    <location>
        <begin position="75"/>
        <end position="97"/>
    </location>
</feature>
<protein>
    <recommendedName>
        <fullName evidence="7">GtrA/DPMS transmembrane domain-containing protein</fullName>
    </recommendedName>
</protein>
<feature type="domain" description="GtrA/DPMS transmembrane" evidence="7">
    <location>
        <begin position="74"/>
        <end position="190"/>
    </location>
</feature>
<evidence type="ECO:0000256" key="6">
    <source>
        <dbReference type="SAM" id="Phobius"/>
    </source>
</evidence>
<keyword evidence="3 6" id="KW-0812">Transmembrane</keyword>
<sequence>MTETMDGGPALPDALNLAARGNTPPAVPDARDARLPEALDLGSRPGAPSAEPAASHRSWLVRTAIVLYNDRRIRYLGVGGVSAVTYYVSFAAVYLLTRDHWHYLVPTIIANFICAVCTYPLQRHFVFQSKGPIISGFLKFYVVCLWALAFTMLGLPLLVEVFHIPVLISQAILIVVAPLINYQLSKLWAFRR</sequence>
<keyword evidence="9" id="KW-1185">Reference proteome</keyword>
<feature type="transmembrane region" description="Helical" evidence="6">
    <location>
        <begin position="133"/>
        <end position="155"/>
    </location>
</feature>
<feature type="transmembrane region" description="Helical" evidence="6">
    <location>
        <begin position="103"/>
        <end position="121"/>
    </location>
</feature>